<evidence type="ECO:0000313" key="1">
    <source>
        <dbReference type="EMBL" id="VAW69587.1"/>
    </source>
</evidence>
<name>A0A3B0Y1W5_9ZZZZ</name>
<organism evidence="1">
    <name type="scientific">hydrothermal vent metagenome</name>
    <dbReference type="NCBI Taxonomy" id="652676"/>
    <lineage>
        <taxon>unclassified sequences</taxon>
        <taxon>metagenomes</taxon>
        <taxon>ecological metagenomes</taxon>
    </lineage>
</organism>
<gene>
    <name evidence="1" type="ORF">MNBD_GAMMA09-2539</name>
</gene>
<protein>
    <submittedName>
        <fullName evidence="1">Uncharacterized protein</fullName>
    </submittedName>
</protein>
<dbReference type="EMBL" id="UOFI01000168">
    <property type="protein sequence ID" value="VAW69587.1"/>
    <property type="molecule type" value="Genomic_DNA"/>
</dbReference>
<sequence length="138" mass="15479">MDQEKQIEQMVLTCIDTAKAMLDEYELVMPFGIRSFSDSEDLKMNCPGDQKPEADWAEQIDMVVAELKGFVNSENIFATALVTELQSEGETGIGLQVETELSSVLFVYPYKKEGEEWVIDEPIQTDQLLTTVYGNNAA</sequence>
<proteinExistence type="predicted"/>
<accession>A0A3B0Y1W5</accession>
<dbReference type="AlphaFoldDB" id="A0A3B0Y1W5"/>
<reference evidence="1" key="1">
    <citation type="submission" date="2018-06" db="EMBL/GenBank/DDBJ databases">
        <authorList>
            <person name="Zhirakovskaya E."/>
        </authorList>
    </citation>
    <scope>NUCLEOTIDE SEQUENCE</scope>
</reference>